<evidence type="ECO:0000259" key="3">
    <source>
        <dbReference type="PROSITE" id="PS51781"/>
    </source>
</evidence>
<feature type="compositionally biased region" description="Low complexity" evidence="1">
    <location>
        <begin position="356"/>
        <end position="376"/>
    </location>
</feature>
<dbReference type="PANTHER" id="PTHR34408">
    <property type="entry name" value="FAMILY PROTEIN, PUTATIVE-RELATED"/>
    <property type="match status" value="1"/>
</dbReference>
<evidence type="ECO:0000313" key="5">
    <source>
        <dbReference type="Proteomes" id="UP000094067"/>
    </source>
</evidence>
<accession>A0A1E3A5M1</accession>
<dbReference type="Gene3D" id="2.30.30.40">
    <property type="entry name" value="SH3 Domains"/>
    <property type="match status" value="2"/>
</dbReference>
<evidence type="ECO:0000256" key="2">
    <source>
        <dbReference type="SAM" id="Phobius"/>
    </source>
</evidence>
<gene>
    <name evidence="4" type="ORF">BEI61_04853</name>
</gene>
<feature type="compositionally biased region" description="Acidic residues" evidence="1">
    <location>
        <begin position="344"/>
        <end position="355"/>
    </location>
</feature>
<dbReference type="PROSITE" id="PS51781">
    <property type="entry name" value="SH3B"/>
    <property type="match status" value="1"/>
</dbReference>
<dbReference type="PATRIC" id="fig|1432052.4.peg.5387"/>
<evidence type="ECO:0000256" key="1">
    <source>
        <dbReference type="SAM" id="MobiDB-lite"/>
    </source>
</evidence>
<sequence length="453" mass="49327">MSEELKDKKDGSNPEGSPNEFVELLKKNKKSLAVIVVIAVVLLGIGILFGSLIGSRSGKNNNLQAGAQSSEPAETQTETAVPDVPLEENADPEVNALMEKYYQAAATGDIETINSLKDYSDQAELLRIQEKSKYLESYDDINCYTKPGPEADSYVVYVTYYAKFHDIEQKVTGLNTYIVCKKDDGSYYIHDCSEDESMKEYRTNVTKQDDVVDLFNRVQVEYNEAVTENEELAAFLTELSENLKTAVGDALAEAETAAQETEEESNTEEPVSAGEEQAAGRVKATDVVNIRKSDSETADSLGKAQVGEEFALLENRANGWSKIEYDGQEAFIKSEFLEAVNDAPADDEQGGDDQAADNAGEPENTDNGNDTNTDSNHAAPGAGDGAASVEVPSSGTYRLTTTVNIRKSASETADRLGVGYYGDEVEILMKQADGWTKVKFKGETGYIKTDILK</sequence>
<organism evidence="4 5">
    <name type="scientific">Eisenbergiella tayi</name>
    <dbReference type="NCBI Taxonomy" id="1432052"/>
    <lineage>
        <taxon>Bacteria</taxon>
        <taxon>Bacillati</taxon>
        <taxon>Bacillota</taxon>
        <taxon>Clostridia</taxon>
        <taxon>Lachnospirales</taxon>
        <taxon>Lachnospiraceae</taxon>
        <taxon>Eisenbergiella</taxon>
    </lineage>
</organism>
<dbReference type="InterPro" id="IPR003646">
    <property type="entry name" value="SH3-like_bac-type"/>
</dbReference>
<feature type="region of interest" description="Disordered" evidence="1">
    <location>
        <begin position="343"/>
        <end position="394"/>
    </location>
</feature>
<dbReference type="Pfam" id="PF08239">
    <property type="entry name" value="SH3_3"/>
    <property type="match status" value="2"/>
</dbReference>
<reference evidence="4 5" key="1">
    <citation type="submission" date="2016-07" db="EMBL/GenBank/DDBJ databases">
        <title>Characterization of isolates of Eisenbergiella tayi derived from blood cultures, using whole genome sequencing.</title>
        <authorList>
            <person name="Burdz T."/>
            <person name="Wiebe D."/>
            <person name="Huynh C."/>
            <person name="Bernard K."/>
        </authorList>
    </citation>
    <scope>NUCLEOTIDE SEQUENCE [LARGE SCALE GENOMIC DNA]</scope>
    <source>
        <strain evidence="4 5">NML 110608</strain>
    </source>
</reference>
<proteinExistence type="predicted"/>
<keyword evidence="2" id="KW-0472">Membrane</keyword>
<feature type="compositionally biased region" description="Polar residues" evidence="1">
    <location>
        <begin position="62"/>
        <end position="79"/>
    </location>
</feature>
<keyword evidence="2" id="KW-1133">Transmembrane helix</keyword>
<evidence type="ECO:0000313" key="4">
    <source>
        <dbReference type="EMBL" id="ODM04050.1"/>
    </source>
</evidence>
<name>A0A1E3A5M1_9FIRM</name>
<feature type="region of interest" description="Disordered" evidence="1">
    <location>
        <begin position="62"/>
        <end position="87"/>
    </location>
</feature>
<feature type="transmembrane region" description="Helical" evidence="2">
    <location>
        <begin position="32"/>
        <end position="53"/>
    </location>
</feature>
<dbReference type="Proteomes" id="UP000094067">
    <property type="component" value="Unassembled WGS sequence"/>
</dbReference>
<feature type="region of interest" description="Disordered" evidence="1">
    <location>
        <begin position="251"/>
        <end position="286"/>
    </location>
</feature>
<dbReference type="EMBL" id="MCGH01000003">
    <property type="protein sequence ID" value="ODM04050.1"/>
    <property type="molecule type" value="Genomic_DNA"/>
</dbReference>
<dbReference type="RefSeq" id="WP_069154308.1">
    <property type="nucleotide sequence ID" value="NZ_MCGH01000003.1"/>
</dbReference>
<dbReference type="InterPro" id="IPR052354">
    <property type="entry name" value="Cell_Wall_Dynamics_Protein"/>
</dbReference>
<keyword evidence="2" id="KW-0812">Transmembrane</keyword>
<protein>
    <submittedName>
        <fullName evidence="4">Bacterial SH3 domain protein</fullName>
    </submittedName>
</protein>
<dbReference type="SMART" id="SM00287">
    <property type="entry name" value="SH3b"/>
    <property type="match status" value="2"/>
</dbReference>
<dbReference type="AlphaFoldDB" id="A0A1E3A5M1"/>
<comment type="caution">
    <text evidence="4">The sequence shown here is derived from an EMBL/GenBank/DDBJ whole genome shotgun (WGS) entry which is preliminary data.</text>
</comment>
<feature type="domain" description="SH3b" evidence="3">
    <location>
        <begin position="394"/>
        <end position="453"/>
    </location>
</feature>